<dbReference type="InterPro" id="IPR036047">
    <property type="entry name" value="F-box-like_dom_sf"/>
</dbReference>
<gene>
    <name evidence="2" type="ORF">BD626DRAFT_400790</name>
</gene>
<dbReference type="Pfam" id="PF12937">
    <property type="entry name" value="F-box-like"/>
    <property type="match status" value="1"/>
</dbReference>
<dbReference type="OrthoDB" id="3024398at2759"/>
<feature type="domain" description="F-box" evidence="1">
    <location>
        <begin position="9"/>
        <end position="50"/>
    </location>
</feature>
<reference evidence="2 3" key="1">
    <citation type="journal article" date="2019" name="New Phytol.">
        <title>Comparative genomics reveals unique wood-decay strategies and fruiting body development in the Schizophyllaceae.</title>
        <authorList>
            <person name="Almasi E."/>
            <person name="Sahu N."/>
            <person name="Krizsan K."/>
            <person name="Balint B."/>
            <person name="Kovacs G.M."/>
            <person name="Kiss B."/>
            <person name="Cseklye J."/>
            <person name="Drula E."/>
            <person name="Henrissat B."/>
            <person name="Nagy I."/>
            <person name="Chovatia M."/>
            <person name="Adam C."/>
            <person name="LaButti K."/>
            <person name="Lipzen A."/>
            <person name="Riley R."/>
            <person name="Grigoriev I.V."/>
            <person name="Nagy L.G."/>
        </authorList>
    </citation>
    <scope>NUCLEOTIDE SEQUENCE [LARGE SCALE GENOMIC DNA]</scope>
    <source>
        <strain evidence="2 3">NL-1724</strain>
    </source>
</reference>
<dbReference type="EMBL" id="VDMD01000007">
    <property type="protein sequence ID" value="TRM64476.1"/>
    <property type="molecule type" value="Genomic_DNA"/>
</dbReference>
<proteinExistence type="predicted"/>
<dbReference type="InterPro" id="IPR001810">
    <property type="entry name" value="F-box_dom"/>
</dbReference>
<protein>
    <recommendedName>
        <fullName evidence="1">F-box domain-containing protein</fullName>
    </recommendedName>
</protein>
<dbReference type="Proteomes" id="UP000320762">
    <property type="component" value="Unassembled WGS sequence"/>
</dbReference>
<keyword evidence="3" id="KW-1185">Reference proteome</keyword>
<organism evidence="2 3">
    <name type="scientific">Schizophyllum amplum</name>
    <dbReference type="NCBI Taxonomy" id="97359"/>
    <lineage>
        <taxon>Eukaryota</taxon>
        <taxon>Fungi</taxon>
        <taxon>Dikarya</taxon>
        <taxon>Basidiomycota</taxon>
        <taxon>Agaricomycotina</taxon>
        <taxon>Agaricomycetes</taxon>
        <taxon>Agaricomycetidae</taxon>
        <taxon>Agaricales</taxon>
        <taxon>Schizophyllaceae</taxon>
        <taxon>Schizophyllum</taxon>
    </lineage>
</organism>
<dbReference type="STRING" id="97359.A0A550CIC4"/>
<dbReference type="Gene3D" id="3.80.10.10">
    <property type="entry name" value="Ribonuclease Inhibitor"/>
    <property type="match status" value="1"/>
</dbReference>
<dbReference type="SUPFAM" id="SSF81383">
    <property type="entry name" value="F-box domain"/>
    <property type="match status" value="1"/>
</dbReference>
<evidence type="ECO:0000313" key="2">
    <source>
        <dbReference type="EMBL" id="TRM64476.1"/>
    </source>
</evidence>
<dbReference type="InterPro" id="IPR032675">
    <property type="entry name" value="LRR_dom_sf"/>
</dbReference>
<evidence type="ECO:0000259" key="1">
    <source>
        <dbReference type="Pfam" id="PF12937"/>
    </source>
</evidence>
<name>A0A550CIC4_9AGAR</name>
<comment type="caution">
    <text evidence="2">The sequence shown here is derived from an EMBL/GenBank/DDBJ whole genome shotgun (WGS) entry which is preliminary data.</text>
</comment>
<dbReference type="CDD" id="cd09917">
    <property type="entry name" value="F-box_SF"/>
    <property type="match status" value="1"/>
</dbReference>
<accession>A0A550CIC4</accession>
<sequence>MAVQPPALRIPAEIQDIICHNLTFQRKDLLHLSRVCRHWHAVAEAVAWETVDELETLLRLMPRDAWEGASVYTGVMTVTLKRQPTASDWEPVLTKAGYVKTLCLDFVSQDLQWSIVRDPPPRSLFPALRELSIDDSFEHEMFDIESHFMAVLVPPTLSILRITSTYQDVCSDAASILECCCRESITTVHVNNQDYNEQERDIGFEWYTLGDLMDALQLCPRLSHVSLKLRLDKDPRLFIRLSESPALVSMNIDLGGDDRLQGWLEGGAPKYPPSRFSALRHLHIDGGSFFDAMSIIALPAQKAPCRKMEAIYVHAGHEDESGALQLLVEDINKWCDASTLRKVQIERAEWGEEIQEWPLVYEHIEPLTKFRGLTHVRMGGGMDGTRVTDVNCEAMARAWPELKELSVSVVAVHETGTACTLEALVPFARHCPRVQFLHLPLNAISIPEAVQPTASHPAAPRALDDYLKICVSYGAIADPHAVARFLCKLFPHRDLEVAYTSAYMSSGLTMLEEKQRIDQWSTVEALVDPRANQLKELPLDLRPRW</sequence>
<dbReference type="AlphaFoldDB" id="A0A550CIC4"/>
<evidence type="ECO:0000313" key="3">
    <source>
        <dbReference type="Proteomes" id="UP000320762"/>
    </source>
</evidence>